<dbReference type="Pfam" id="PF20990">
    <property type="entry name" value="DUF2207_C"/>
    <property type="match status" value="1"/>
</dbReference>
<accession>A0A1E3H462</accession>
<dbReference type="InterPro" id="IPR048389">
    <property type="entry name" value="YciQ-like_C"/>
</dbReference>
<proteinExistence type="predicted"/>
<feature type="region of interest" description="Disordered" evidence="1">
    <location>
        <begin position="97"/>
        <end position="129"/>
    </location>
</feature>
<comment type="caution">
    <text evidence="3">The sequence shown here is derived from an EMBL/GenBank/DDBJ whole genome shotgun (WGS) entry which is preliminary data.</text>
</comment>
<feature type="domain" description="Predicted membrane protein YciQ-like C-terminal" evidence="2">
    <location>
        <begin position="1"/>
        <end position="52"/>
    </location>
</feature>
<keyword evidence="4" id="KW-1185">Reference proteome</keyword>
<evidence type="ECO:0000256" key="1">
    <source>
        <dbReference type="SAM" id="MobiDB-lite"/>
    </source>
</evidence>
<dbReference type="Proteomes" id="UP000094622">
    <property type="component" value="Unassembled WGS sequence"/>
</dbReference>
<evidence type="ECO:0000313" key="3">
    <source>
        <dbReference type="EMBL" id="ODN70945.1"/>
    </source>
</evidence>
<evidence type="ECO:0000259" key="2">
    <source>
        <dbReference type="Pfam" id="PF20990"/>
    </source>
</evidence>
<protein>
    <recommendedName>
        <fullName evidence="2">Predicted membrane protein YciQ-like C-terminal domain-containing protein</fullName>
    </recommendedName>
</protein>
<dbReference type="AlphaFoldDB" id="A0A1E3H462"/>
<name>A0A1E3H462_9HYPH</name>
<gene>
    <name evidence="3" type="ORF">A6302_01717</name>
</gene>
<organism evidence="3 4">
    <name type="scientific">Methylobrevis pamukkalensis</name>
    <dbReference type="NCBI Taxonomy" id="1439726"/>
    <lineage>
        <taxon>Bacteria</taxon>
        <taxon>Pseudomonadati</taxon>
        <taxon>Pseudomonadota</taxon>
        <taxon>Alphaproteobacteria</taxon>
        <taxon>Hyphomicrobiales</taxon>
        <taxon>Pleomorphomonadaceae</taxon>
        <taxon>Methylobrevis</taxon>
    </lineage>
</organism>
<reference evidence="3 4" key="1">
    <citation type="submission" date="2016-07" db="EMBL/GenBank/DDBJ databases">
        <title>Draft Genome Sequence of Methylobrevis pamukkalensis PK2.</title>
        <authorList>
            <person name="Vasilenko O.V."/>
            <person name="Doronina N.V."/>
            <person name="Shmareva M.N."/>
            <person name="Tarlachkov S.V."/>
            <person name="Mustakhimov I."/>
            <person name="Trotsenko Y.A."/>
        </authorList>
    </citation>
    <scope>NUCLEOTIDE SEQUENCE [LARGE SCALE GENOMIC DNA]</scope>
    <source>
        <strain evidence="3 4">PK2</strain>
    </source>
</reference>
<feature type="compositionally biased region" description="Gly residues" evidence="1">
    <location>
        <begin position="112"/>
        <end position="129"/>
    </location>
</feature>
<sequence>MAEIEGLKLYISKAETARLNMAGAPEMSPQHFETLLPYAIALGEEKPWSQAMQAWLATAAAAGAAVTYAPGWYGGRSFSGAGFGSAFSGLSSTMSSAFQSSVPAPRSSSSGFSGGGSGGGGGGGGGGGW</sequence>
<evidence type="ECO:0000313" key="4">
    <source>
        <dbReference type="Proteomes" id="UP000094622"/>
    </source>
</evidence>
<dbReference type="EMBL" id="MCRJ01000034">
    <property type="protein sequence ID" value="ODN70945.1"/>
    <property type="molecule type" value="Genomic_DNA"/>
</dbReference>
<dbReference type="PATRIC" id="fig|1439726.3.peg.1814"/>
<dbReference type="RefSeq" id="WP_245293977.1">
    <property type="nucleotide sequence ID" value="NZ_MCRJ01000034.1"/>
</dbReference>